<dbReference type="InterPro" id="IPR036388">
    <property type="entry name" value="WH-like_DNA-bd_sf"/>
</dbReference>
<dbReference type="Proteomes" id="UP001413721">
    <property type="component" value="Unassembled WGS sequence"/>
</dbReference>
<dbReference type="RefSeq" id="WP_345931825.1">
    <property type="nucleotide sequence ID" value="NZ_JBBKTV010000002.1"/>
</dbReference>
<proteinExistence type="inferred from homology"/>
<evidence type="ECO:0000256" key="2">
    <source>
        <dbReference type="ARBA" id="ARBA00023015"/>
    </source>
</evidence>
<keyword evidence="3" id="KW-0238">DNA-binding</keyword>
<sequence>MSKLPMNLSILEAVVAVAETGSFSQAADVLGVSQSAISARIRTAENILGVELFTRTTRRVLITPHGERLRSRAENAIADLKAVFDEFRDEEKLIRGRVRVGATPTVSAIMLPEIVRDFRSAYPGIDIIIRDDFFGQALERVAVGDVDFALSPSVDPSRVPHIQMEHLLTEDMVLLLPVDHPLTQMREPGLKDIADHAIVSMPAQAAIRAQLDQAFASEGLTFTPAMETMHALSSIAIVKAGLAVAIVPEGLLKLLDHRDLVALPVPHLRLGRGISIATAKDRSLPPVVNAFINVIRHSVKTNGKSSPCSRP</sequence>
<reference evidence="6 7" key="1">
    <citation type="submission" date="2024-03" db="EMBL/GenBank/DDBJ databases">
        <title>High-quality draft genome sequencing of Tistrella sp. BH-R2-4.</title>
        <authorList>
            <person name="Dong C."/>
        </authorList>
    </citation>
    <scope>NUCLEOTIDE SEQUENCE [LARGE SCALE GENOMIC DNA]</scope>
    <source>
        <strain evidence="6 7">BH-R2-4</strain>
    </source>
</reference>
<dbReference type="Gene3D" id="3.40.190.290">
    <property type="match status" value="1"/>
</dbReference>
<dbReference type="InterPro" id="IPR005119">
    <property type="entry name" value="LysR_subst-bd"/>
</dbReference>
<accession>A0ABU9YP57</accession>
<evidence type="ECO:0000256" key="3">
    <source>
        <dbReference type="ARBA" id="ARBA00023125"/>
    </source>
</evidence>
<dbReference type="Gene3D" id="1.10.10.10">
    <property type="entry name" value="Winged helix-like DNA-binding domain superfamily/Winged helix DNA-binding domain"/>
    <property type="match status" value="1"/>
</dbReference>
<evidence type="ECO:0000256" key="4">
    <source>
        <dbReference type="ARBA" id="ARBA00023163"/>
    </source>
</evidence>
<keyword evidence="7" id="KW-1185">Reference proteome</keyword>
<keyword evidence="2" id="KW-0805">Transcription regulation</keyword>
<name>A0ABU9YP57_9PROT</name>
<evidence type="ECO:0000313" key="6">
    <source>
        <dbReference type="EMBL" id="MEN2990365.1"/>
    </source>
</evidence>
<dbReference type="PANTHER" id="PTHR30419">
    <property type="entry name" value="HTH-TYPE TRANSCRIPTIONAL REGULATOR YBHD"/>
    <property type="match status" value="1"/>
</dbReference>
<feature type="domain" description="HTH lysR-type" evidence="5">
    <location>
        <begin position="6"/>
        <end position="63"/>
    </location>
</feature>
<dbReference type="CDD" id="cd08440">
    <property type="entry name" value="PBP2_LTTR_like_4"/>
    <property type="match status" value="1"/>
</dbReference>
<protein>
    <submittedName>
        <fullName evidence="6">LysR family transcriptional regulator</fullName>
    </submittedName>
</protein>
<comment type="caution">
    <text evidence="6">The sequence shown here is derived from an EMBL/GenBank/DDBJ whole genome shotgun (WGS) entry which is preliminary data.</text>
</comment>
<dbReference type="EMBL" id="JBBKTW010000007">
    <property type="protein sequence ID" value="MEN2990365.1"/>
    <property type="molecule type" value="Genomic_DNA"/>
</dbReference>
<dbReference type="PRINTS" id="PR00039">
    <property type="entry name" value="HTHLYSR"/>
</dbReference>
<comment type="similarity">
    <text evidence="1">Belongs to the LysR transcriptional regulatory family.</text>
</comment>
<evidence type="ECO:0000313" key="7">
    <source>
        <dbReference type="Proteomes" id="UP001413721"/>
    </source>
</evidence>
<keyword evidence="4" id="KW-0804">Transcription</keyword>
<dbReference type="Pfam" id="PF00126">
    <property type="entry name" value="HTH_1"/>
    <property type="match status" value="1"/>
</dbReference>
<evidence type="ECO:0000256" key="1">
    <source>
        <dbReference type="ARBA" id="ARBA00009437"/>
    </source>
</evidence>
<dbReference type="InterPro" id="IPR050950">
    <property type="entry name" value="HTH-type_LysR_regulators"/>
</dbReference>
<dbReference type="InterPro" id="IPR000847">
    <property type="entry name" value="LysR_HTH_N"/>
</dbReference>
<organism evidence="6 7">
    <name type="scientific">Tistrella arctica</name>
    <dbReference type="NCBI Taxonomy" id="3133430"/>
    <lineage>
        <taxon>Bacteria</taxon>
        <taxon>Pseudomonadati</taxon>
        <taxon>Pseudomonadota</taxon>
        <taxon>Alphaproteobacteria</taxon>
        <taxon>Geminicoccales</taxon>
        <taxon>Geminicoccaceae</taxon>
        <taxon>Tistrella</taxon>
    </lineage>
</organism>
<dbReference type="Pfam" id="PF03466">
    <property type="entry name" value="LysR_substrate"/>
    <property type="match status" value="1"/>
</dbReference>
<dbReference type="SUPFAM" id="SSF53850">
    <property type="entry name" value="Periplasmic binding protein-like II"/>
    <property type="match status" value="1"/>
</dbReference>
<dbReference type="PROSITE" id="PS50931">
    <property type="entry name" value="HTH_LYSR"/>
    <property type="match status" value="1"/>
</dbReference>
<dbReference type="InterPro" id="IPR036390">
    <property type="entry name" value="WH_DNA-bd_sf"/>
</dbReference>
<dbReference type="SUPFAM" id="SSF46785">
    <property type="entry name" value="Winged helix' DNA-binding domain"/>
    <property type="match status" value="1"/>
</dbReference>
<gene>
    <name evidence="6" type="ORF">WG926_18780</name>
</gene>
<evidence type="ECO:0000259" key="5">
    <source>
        <dbReference type="PROSITE" id="PS50931"/>
    </source>
</evidence>